<dbReference type="Proteomes" id="UP000269721">
    <property type="component" value="Unassembled WGS sequence"/>
</dbReference>
<feature type="region of interest" description="Disordered" evidence="1">
    <location>
        <begin position="235"/>
        <end position="309"/>
    </location>
</feature>
<evidence type="ECO:0000313" key="2">
    <source>
        <dbReference type="EMBL" id="RKO93467.1"/>
    </source>
</evidence>
<sequence length="637" mass="70186">MNTPCHYDDGCTSTYNVPFAKATPPPNVAPIVTTATIPPPLLVVPMSASSMIPTPLLTTTFLTLLYHVLYLHLKKAPEIAYEMCSRFHHFMDDPQCSSLAVSQPSPEKLMWTASSSWTPTRSKITRPKMCFLRLIASTRFGSSTPHRVPTSCAPSTKPANHLLIPCTRKTSNTTHRQTSQIQTYGANGSDHRSAFPICSAIDIQTTPDCPPVLPQLSTTCLNPFLLQTISYTKPSKASGRRSKASAQSAPSINASKIFKSRSSKTCSSSSPPILPSPSDTHPLPAADPSTSSNVANPPAALSSSSSSITDPPLQNLIPDLVQTSLSISRFFYNTFNKANDKWHPRAMLEKQEHAPPQLAHHRSPPTRHPRLVHKPVPGSFTFCKGMPFTNMENNLGRNIGLANGTQLFAERIICERRKPPTPSIHGPLKYLPAGLVVRAPSLEMIDANLKRKSIKVGDLEESLFVQPQRRSIAPTLAMTNYKSQGLTLEQPILDLPTPQGPFDPNSTYVELSRSNEPEGTAILPNMEPKILDLPTPKEVDIPRALLHLRPLIPSTKLRLQRSQHPSYLPIRRTALPTPNRHSYPNADHLGRLRPGQSPDPYRGFEGGRKLPLLRLCPPALHRRDLKPPPQLRSLDKL</sequence>
<reference evidence="3" key="1">
    <citation type="journal article" date="2018" name="Nat. Microbiol.">
        <title>Leveraging single-cell genomics to expand the fungal tree of life.</title>
        <authorList>
            <person name="Ahrendt S.R."/>
            <person name="Quandt C.A."/>
            <person name="Ciobanu D."/>
            <person name="Clum A."/>
            <person name="Salamov A."/>
            <person name="Andreopoulos B."/>
            <person name="Cheng J.F."/>
            <person name="Woyke T."/>
            <person name="Pelin A."/>
            <person name="Henrissat B."/>
            <person name="Reynolds N.K."/>
            <person name="Benny G.L."/>
            <person name="Smith M.E."/>
            <person name="James T.Y."/>
            <person name="Grigoriev I.V."/>
        </authorList>
    </citation>
    <scope>NUCLEOTIDE SEQUENCE [LARGE SCALE GENOMIC DNA]</scope>
</reference>
<name>A0A4V1ISG4_9FUNG</name>
<proteinExistence type="predicted"/>
<feature type="compositionally biased region" description="Low complexity" evidence="1">
    <location>
        <begin position="291"/>
        <end position="307"/>
    </location>
</feature>
<dbReference type="EMBL" id="KZ994230">
    <property type="protein sequence ID" value="RKO93467.1"/>
    <property type="molecule type" value="Genomic_DNA"/>
</dbReference>
<evidence type="ECO:0000256" key="1">
    <source>
        <dbReference type="SAM" id="MobiDB-lite"/>
    </source>
</evidence>
<feature type="region of interest" description="Disordered" evidence="1">
    <location>
        <begin position="571"/>
        <end position="606"/>
    </location>
</feature>
<feature type="region of interest" description="Disordered" evidence="1">
    <location>
        <begin position="351"/>
        <end position="373"/>
    </location>
</feature>
<gene>
    <name evidence="2" type="ORF">BDK51DRAFT_38920</name>
</gene>
<keyword evidence="3" id="KW-1185">Reference proteome</keyword>
<dbReference type="AlphaFoldDB" id="A0A4V1ISG4"/>
<protein>
    <submittedName>
        <fullName evidence="2">Uncharacterized protein</fullName>
    </submittedName>
</protein>
<organism evidence="2 3">
    <name type="scientific">Blyttiomyces helicus</name>
    <dbReference type="NCBI Taxonomy" id="388810"/>
    <lineage>
        <taxon>Eukaryota</taxon>
        <taxon>Fungi</taxon>
        <taxon>Fungi incertae sedis</taxon>
        <taxon>Chytridiomycota</taxon>
        <taxon>Chytridiomycota incertae sedis</taxon>
        <taxon>Chytridiomycetes</taxon>
        <taxon>Chytridiomycetes incertae sedis</taxon>
        <taxon>Blyttiomyces</taxon>
    </lineage>
</organism>
<evidence type="ECO:0000313" key="3">
    <source>
        <dbReference type="Proteomes" id="UP000269721"/>
    </source>
</evidence>
<dbReference type="OrthoDB" id="2986975at2759"/>
<accession>A0A4V1ISG4</accession>
<feature type="compositionally biased region" description="Basic residues" evidence="1">
    <location>
        <begin position="359"/>
        <end position="373"/>
    </location>
</feature>